<sequence length="69" mass="7313">MVGLPFRHRTFVFGGRPAFGFDDAPATPVLSSAFGTASHGRESGFSLEIMALYKVALSPPVLVIIAGYL</sequence>
<dbReference type="Proteomes" id="UP000824890">
    <property type="component" value="Unassembled WGS sequence"/>
</dbReference>
<accession>A0ABQ8BQK1</accession>
<dbReference type="EMBL" id="JAGKQM010000010">
    <property type="protein sequence ID" value="KAH0906456.1"/>
    <property type="molecule type" value="Genomic_DNA"/>
</dbReference>
<reference evidence="1 2" key="1">
    <citation type="submission" date="2021-05" db="EMBL/GenBank/DDBJ databases">
        <title>Genome Assembly of Synthetic Allotetraploid Brassica napus Reveals Homoeologous Exchanges between Subgenomes.</title>
        <authorList>
            <person name="Davis J.T."/>
        </authorList>
    </citation>
    <scope>NUCLEOTIDE SEQUENCE [LARGE SCALE GENOMIC DNA]</scope>
    <source>
        <strain evidence="2">cv. Da-Ae</strain>
        <tissue evidence="1">Seedling</tissue>
    </source>
</reference>
<evidence type="ECO:0000313" key="1">
    <source>
        <dbReference type="EMBL" id="KAH0906456.1"/>
    </source>
</evidence>
<protein>
    <submittedName>
        <fullName evidence="1">Uncharacterized protein</fullName>
    </submittedName>
</protein>
<keyword evidence="2" id="KW-1185">Reference proteome</keyword>
<comment type="caution">
    <text evidence="1">The sequence shown here is derived from an EMBL/GenBank/DDBJ whole genome shotgun (WGS) entry which is preliminary data.</text>
</comment>
<evidence type="ECO:0000313" key="2">
    <source>
        <dbReference type="Proteomes" id="UP000824890"/>
    </source>
</evidence>
<organism evidence="1 2">
    <name type="scientific">Brassica napus</name>
    <name type="common">Rape</name>
    <dbReference type="NCBI Taxonomy" id="3708"/>
    <lineage>
        <taxon>Eukaryota</taxon>
        <taxon>Viridiplantae</taxon>
        <taxon>Streptophyta</taxon>
        <taxon>Embryophyta</taxon>
        <taxon>Tracheophyta</taxon>
        <taxon>Spermatophyta</taxon>
        <taxon>Magnoliopsida</taxon>
        <taxon>eudicotyledons</taxon>
        <taxon>Gunneridae</taxon>
        <taxon>Pentapetalae</taxon>
        <taxon>rosids</taxon>
        <taxon>malvids</taxon>
        <taxon>Brassicales</taxon>
        <taxon>Brassicaceae</taxon>
        <taxon>Brassiceae</taxon>
        <taxon>Brassica</taxon>
    </lineage>
</organism>
<gene>
    <name evidence="1" type="ORF">HID58_038283</name>
</gene>
<name>A0ABQ8BQK1_BRANA</name>
<proteinExistence type="predicted"/>